<dbReference type="Gene3D" id="2.130.10.130">
    <property type="entry name" value="Integrin alpha, N-terminal"/>
    <property type="match status" value="1"/>
</dbReference>
<dbReference type="Gene3D" id="2.60.40.1120">
    <property type="entry name" value="Carboxypeptidase-like, regulatory domain"/>
    <property type="match status" value="1"/>
</dbReference>
<dbReference type="PANTHER" id="PTHR30032:SF8">
    <property type="entry name" value="GERMINATION-SPECIFIC N-ACETYLMURAMOYL-L-ALANINE AMIDASE"/>
    <property type="match status" value="1"/>
</dbReference>
<dbReference type="Gene3D" id="2.30.30.100">
    <property type="match status" value="1"/>
</dbReference>
<dbReference type="InterPro" id="IPR028994">
    <property type="entry name" value="Integrin_alpha_N"/>
</dbReference>
<dbReference type="InterPro" id="IPR011042">
    <property type="entry name" value="6-blade_b-propeller_TolB-like"/>
</dbReference>
<dbReference type="PATRIC" id="fig|768706.3.peg.391"/>
<dbReference type="SUPFAM" id="SSF82171">
    <property type="entry name" value="DPP6 N-terminal domain-like"/>
    <property type="match status" value="1"/>
</dbReference>
<dbReference type="InterPro" id="IPR013783">
    <property type="entry name" value="Ig-like_fold"/>
</dbReference>
<feature type="signal peptide" evidence="2">
    <location>
        <begin position="1"/>
        <end position="20"/>
    </location>
</feature>
<dbReference type="HOGENOM" id="CLU_234700_0_0_9"/>
<accession>G7W7R7</accession>
<dbReference type="InterPro" id="IPR003961">
    <property type="entry name" value="FN3_dom"/>
</dbReference>
<dbReference type="EMBL" id="CP003108">
    <property type="protein sequence ID" value="AET66132.1"/>
    <property type="molecule type" value="Genomic_DNA"/>
</dbReference>
<feature type="chain" id="PRO_5039657987" evidence="2">
    <location>
        <begin position="21"/>
        <end position="1955"/>
    </location>
</feature>
<dbReference type="Gene3D" id="2.120.10.30">
    <property type="entry name" value="TolB, C-terminal domain"/>
    <property type="match status" value="2"/>
</dbReference>
<evidence type="ECO:0000256" key="2">
    <source>
        <dbReference type="SAM" id="SignalP"/>
    </source>
</evidence>
<keyword evidence="5" id="KW-1185">Reference proteome</keyword>
<feature type="domain" description="Fibronectin type-III" evidence="3">
    <location>
        <begin position="1308"/>
        <end position="1395"/>
    </location>
</feature>
<evidence type="ECO:0000256" key="1">
    <source>
        <dbReference type="ARBA" id="ARBA00022729"/>
    </source>
</evidence>
<dbReference type="STRING" id="768706.Desor_0428"/>
<dbReference type="Pfam" id="PF07676">
    <property type="entry name" value="PD40"/>
    <property type="match status" value="4"/>
</dbReference>
<protein>
    <submittedName>
        <fullName evidence="4">Cell wall-binding protein</fullName>
    </submittedName>
</protein>
<dbReference type="OrthoDB" id="9757737at2"/>
<keyword evidence="1 2" id="KW-0732">Signal</keyword>
<dbReference type="Pfam" id="PF13517">
    <property type="entry name" value="FG-GAP_3"/>
    <property type="match status" value="3"/>
</dbReference>
<dbReference type="SUPFAM" id="SSF69318">
    <property type="entry name" value="Integrin alpha N-terminal domain"/>
    <property type="match status" value="1"/>
</dbReference>
<dbReference type="Gene3D" id="3.40.50.12090">
    <property type="match status" value="2"/>
</dbReference>
<dbReference type="SUPFAM" id="SSF69322">
    <property type="entry name" value="Tricorn protease domain 2"/>
    <property type="match status" value="1"/>
</dbReference>
<dbReference type="Proteomes" id="UP000006346">
    <property type="component" value="Chromosome"/>
</dbReference>
<dbReference type="RefSeq" id="WP_014182958.1">
    <property type="nucleotide sequence ID" value="NC_016584.1"/>
</dbReference>
<dbReference type="InterPro" id="IPR051922">
    <property type="entry name" value="Bact_Sporulation_Assoc"/>
</dbReference>
<dbReference type="eggNOG" id="COG2247">
    <property type="taxonomic scope" value="Bacteria"/>
</dbReference>
<dbReference type="eggNOG" id="COG0823">
    <property type="taxonomic scope" value="Bacteria"/>
</dbReference>
<reference evidence="5" key="1">
    <citation type="submission" date="2011-11" db="EMBL/GenBank/DDBJ databases">
        <title>Complete sequence of Desulfosporosinus orientis DSM 765.</title>
        <authorList>
            <person name="Lucas S."/>
            <person name="Han J."/>
            <person name="Lapidus A."/>
            <person name="Cheng J.-F."/>
            <person name="Goodwin L."/>
            <person name="Pitluck S."/>
            <person name="Peters L."/>
            <person name="Ovchinnikova G."/>
            <person name="Teshima H."/>
            <person name="Detter J.C."/>
            <person name="Han C."/>
            <person name="Tapia R."/>
            <person name="Land M."/>
            <person name="Hauser L."/>
            <person name="Kyrpides N."/>
            <person name="Ivanova N."/>
            <person name="Pagani I."/>
            <person name="Pester M."/>
            <person name="Spring S."/>
            <person name="Ollivier B."/>
            <person name="Rattei T."/>
            <person name="Klenk H.-P."/>
            <person name="Wagner M."/>
            <person name="Loy A."/>
            <person name="Woyke T."/>
        </authorList>
    </citation>
    <scope>NUCLEOTIDE SEQUENCE [LARGE SCALE GENOMIC DNA]</scope>
    <source>
        <strain evidence="5">ATCC 19365 / DSM 765 / NCIMB 8382 / VKM B-1628</strain>
    </source>
</reference>
<dbReference type="InterPro" id="IPR007253">
    <property type="entry name" value="Cell_wall-bd_2"/>
</dbReference>
<evidence type="ECO:0000313" key="4">
    <source>
        <dbReference type="EMBL" id="AET66132.1"/>
    </source>
</evidence>
<dbReference type="KEGG" id="dor:Desor_0428"/>
<organism evidence="4 5">
    <name type="scientific">Desulfosporosinus orientis (strain ATCC 19365 / DSM 765 / NCIMB 8382 / VKM B-1628 / Singapore I)</name>
    <name type="common">Desulfotomaculum orientis</name>
    <dbReference type="NCBI Taxonomy" id="768706"/>
    <lineage>
        <taxon>Bacteria</taxon>
        <taxon>Bacillati</taxon>
        <taxon>Bacillota</taxon>
        <taxon>Clostridia</taxon>
        <taxon>Eubacteriales</taxon>
        <taxon>Desulfitobacteriaceae</taxon>
        <taxon>Desulfosporosinus</taxon>
    </lineage>
</organism>
<dbReference type="Gene3D" id="2.40.128.340">
    <property type="match status" value="1"/>
</dbReference>
<sequence length="1955" mass="207607">MKNRFLCCLLAVMMVLPVVAAMYPRKVMAEEFPAGVSKNYPDIAYDQNHNTYLTVYGKQVNGTGNISGQFVDAQGRSFGAEMLISAVDSSEVQPSVVNAVYNGVSAYLAVWLDDKIYGQFIDAGNGTFLGQQIQISDDDAIPRGGLSVAYDSVNQRSLVVWEDYRYPADDSEYRSRDIYGQLVSSNAALQGANFAICDNGAEGSQADQYDPAVAFDSQSQKYLVVWEDFRSFNTNDIYGQFISANGEIMGHNSKTNFVISDASGNQDQAVVTYDSVNQRFLVAFRDFRNGGSNTDIYGQIVSGESVMGDLLKSTSSENFVISSNGSHQYSPALSFNPTTQRYLVAWEDERNAPNSIDIYGQMVNADGNLYPVPSNSISNMTLLSRDGLGQTLSLALNSQEKSNLIVDSYSSGDGSNVIDYALVPAEVNFQAKVDYCVGAQPYGIVDGDFNHDGRTDLAVTNGNSNNYSILTSTTEGAFTVQTSAADLDKTYAPIWAATGDFNADNHQDLAMTTGNAKGLSILSGDGSGSFPMISGLLTGTSPNTVVTSDFDGDGDLDLAVSNGNSNNVSVYLNDNGNFGMDSNGDGINEPNQNYNVDSRPARMVATDLNQDSYPDLAVVCNSSENVHILLNEGAGTFNDGASFWCGDDPIGIVAADFNNNGTVDLAVANFDTMFDFAGNISIFQGSGDGDFNQTGNLTVNDGPVGIVAADFNSDGTSDLAVANRYRNNVSLLLGNGRGGFVRQDFAVGAAPVNLIADDLNGDGNPDLAVVNLDGDSVSLLLNAAMPDEEPADSQPPVWPAEATLTPSDITNNSLKLTWTMATDNIEVTGYKIYIDNNVIATVAGDVSTYDVTDLNPDTMYTFKIEARDAAGNWSTDGPGANANTLAETQVVASGMELLSISSTYVPGNGTSNHPSVSADGNYVAFSSTADNLAGYDNNQVTDIFVRNRLTGETECVSVSSGGTRGDGNSFFPSISGDGRYVVFESYGSGLVAGDSNNVCDIFLHDRQQDTTILVSKAFDGSWANNASYKPFISTDGRYIVFSSRASNLVEEDTNNNLIKIFLFNTQTQEISRISANSDGDCDYPMISADNRYIVYSSTATNLVSGDENGVEDVFCYDREKGLTTLVSVAYDGSQSKGASQNPSISANGRYIAFWSDATNIVNGDINNSSDVFVRDREAGTVTLVSVNSDGLQGNGYSFNSIISSDGRYVAFTSDADNLIDCDSNDVTDVFVHDIQSGQTICVSEEPEGAPGNGFSDEPCLSLDGSYITFSSGANNLVSQDVNELTDVFICKVDKNSFPGDEQSPSWTGGCRLDPSEITQTDLRLTWSAATDNVEVTGYRIYCNDSIIATVSGDVLAYVVTSLNRNTAYFFKVEAGDAAGNWSSDGPTTTAMTADEEIPTSHGGGGSYTSPSEAATIIGSILNGSMGNKAGEIAAAVTTDKNGRVSISMKGAQVVVLSQPDGTLTPLGDLANVEIASTTGTPVTVSADGTILVTNLDKGTDYNFNIMYDLGNGQKITFETMKIKIDDDGTITLSITLIDPYGNITDAATGNFLEGVQVSLYYAATDRNIAAGKTPDMVVPLPGIAGFNPNDNQNPQTSDTNGAYGFMVFPVTDYYIVASKEGYDRYISPTIAVEQEIVKWDFRMSPLTSGVTRLAGLTKIDTALAIAKGSYPGKITNVLLATADNYPDALAGSILAYKLNAPILLVGSSEADQEKVLNFMTTKLDPAGTVYILGGTAAVSSAMENKVKASGFQTVTRLSGESQYDTSAKIASQLKVKTGTPIVLVSGESYSDALSISSVAAQMQLPILLVQKDGVSDTVLQEIATIKPSKVYVIGGQGIISTVVEKQVVQNAGLAQTNITRIGGVDRYETSLAVAQFFFNMNGKVCIATGNDFSDALAGSAYAANHNATIILVDVKLSDKIMNYLQNGNLTGATIFGGEAVISKGIEQQLRELIGQ</sequence>
<dbReference type="InterPro" id="IPR011659">
    <property type="entry name" value="WD40"/>
</dbReference>
<evidence type="ECO:0000313" key="5">
    <source>
        <dbReference type="Proteomes" id="UP000006346"/>
    </source>
</evidence>
<dbReference type="SMART" id="SM00060">
    <property type="entry name" value="FN3"/>
    <property type="match status" value="2"/>
</dbReference>
<evidence type="ECO:0000259" key="3">
    <source>
        <dbReference type="PROSITE" id="PS50853"/>
    </source>
</evidence>
<dbReference type="PANTHER" id="PTHR30032">
    <property type="entry name" value="N-ACETYLMURAMOYL-L-ALANINE AMIDASE-RELATED"/>
    <property type="match status" value="1"/>
</dbReference>
<dbReference type="Pfam" id="PF04122">
    <property type="entry name" value="CW_binding_2"/>
    <property type="match status" value="3"/>
</dbReference>
<feature type="domain" description="Fibronectin type-III" evidence="3">
    <location>
        <begin position="800"/>
        <end position="887"/>
    </location>
</feature>
<dbReference type="Pfam" id="PF00041">
    <property type="entry name" value="fn3"/>
    <property type="match status" value="2"/>
</dbReference>
<reference evidence="4 5" key="2">
    <citation type="journal article" date="2012" name="J. Bacteriol.">
        <title>Complete genome sequences of Desulfosporosinus orientis DSM765T, Desulfosporosinus youngiae DSM17734T, Desulfosporosinus meridiei DSM13257T, and Desulfosporosinus acidiphilus DSM22704T.</title>
        <authorList>
            <person name="Pester M."/>
            <person name="Brambilla E."/>
            <person name="Alazard D."/>
            <person name="Rattei T."/>
            <person name="Weinmaier T."/>
            <person name="Han J."/>
            <person name="Lucas S."/>
            <person name="Lapidus A."/>
            <person name="Cheng J.F."/>
            <person name="Goodwin L."/>
            <person name="Pitluck S."/>
            <person name="Peters L."/>
            <person name="Ovchinnikova G."/>
            <person name="Teshima H."/>
            <person name="Detter J.C."/>
            <person name="Han C.S."/>
            <person name="Tapia R."/>
            <person name="Land M.L."/>
            <person name="Hauser L."/>
            <person name="Kyrpides N.C."/>
            <person name="Ivanova N.N."/>
            <person name="Pagani I."/>
            <person name="Huntmann M."/>
            <person name="Wei C.L."/>
            <person name="Davenport K.W."/>
            <person name="Daligault H."/>
            <person name="Chain P.S."/>
            <person name="Chen A."/>
            <person name="Mavromatis K."/>
            <person name="Markowitz V."/>
            <person name="Szeto E."/>
            <person name="Mikhailova N."/>
            <person name="Pati A."/>
            <person name="Wagner M."/>
            <person name="Woyke T."/>
            <person name="Ollivier B."/>
            <person name="Klenk H.P."/>
            <person name="Spring S."/>
            <person name="Loy A."/>
        </authorList>
    </citation>
    <scope>NUCLEOTIDE SEQUENCE [LARGE SCALE GENOMIC DNA]</scope>
    <source>
        <strain evidence="5">ATCC 19365 / DSM 765 / NCIMB 8382 / VKM B-1628</strain>
    </source>
</reference>
<dbReference type="PROSITE" id="PS50853">
    <property type="entry name" value="FN3"/>
    <property type="match status" value="2"/>
</dbReference>
<dbReference type="InterPro" id="IPR013517">
    <property type="entry name" value="FG-GAP"/>
</dbReference>
<proteinExistence type="predicted"/>
<dbReference type="CDD" id="cd00063">
    <property type="entry name" value="FN3"/>
    <property type="match status" value="2"/>
</dbReference>
<dbReference type="Gene3D" id="2.60.40.10">
    <property type="entry name" value="Immunoglobulins"/>
    <property type="match status" value="2"/>
</dbReference>
<gene>
    <name evidence="4" type="ordered locus">Desor_0428</name>
</gene>
<name>G7W7R7_DESOD</name>